<keyword evidence="3" id="KW-1185">Reference proteome</keyword>
<reference evidence="2 3" key="1">
    <citation type="journal article" date="2023" name="Plants (Basel)">
        <title>Bridging the Gap: Combining Genomics and Transcriptomics Approaches to Understand Stylosanthes scabra, an Orphan Legume from the Brazilian Caatinga.</title>
        <authorList>
            <person name="Ferreira-Neto J.R.C."/>
            <person name="da Silva M.D."/>
            <person name="Binneck E."/>
            <person name="de Melo N.F."/>
            <person name="da Silva R.H."/>
            <person name="de Melo A.L.T.M."/>
            <person name="Pandolfi V."/>
            <person name="Bustamante F.O."/>
            <person name="Brasileiro-Vidal A.C."/>
            <person name="Benko-Iseppon A.M."/>
        </authorList>
    </citation>
    <scope>NUCLEOTIDE SEQUENCE [LARGE SCALE GENOMIC DNA]</scope>
    <source>
        <tissue evidence="2">Leaves</tissue>
    </source>
</reference>
<gene>
    <name evidence="2" type="ORF">PIB30_090058</name>
</gene>
<dbReference type="EMBL" id="JASCZI010031925">
    <property type="protein sequence ID" value="MED6127656.1"/>
    <property type="molecule type" value="Genomic_DNA"/>
</dbReference>
<proteinExistence type="predicted"/>
<sequence>MDRSFQASGFIEGHLLGPRAQEILRDGDPIESVCWAEWAMVRAATIMKLVEPRLTIADEAERRNAKLLGDMKLLNLQKVVVEKERAEAMQANLKAEGDLKSALAQFRLFEKEKDAEIECLRARELELISEVGHLKCLATEEKSRVDIAEALAANLGDNISFFKDIVDRKVVDPAE</sequence>
<keyword evidence="1" id="KW-0175">Coiled coil</keyword>
<name>A0ABU6RU56_9FABA</name>
<evidence type="ECO:0000256" key="1">
    <source>
        <dbReference type="SAM" id="Coils"/>
    </source>
</evidence>
<organism evidence="2 3">
    <name type="scientific">Stylosanthes scabra</name>
    <dbReference type="NCBI Taxonomy" id="79078"/>
    <lineage>
        <taxon>Eukaryota</taxon>
        <taxon>Viridiplantae</taxon>
        <taxon>Streptophyta</taxon>
        <taxon>Embryophyta</taxon>
        <taxon>Tracheophyta</taxon>
        <taxon>Spermatophyta</taxon>
        <taxon>Magnoliopsida</taxon>
        <taxon>eudicotyledons</taxon>
        <taxon>Gunneridae</taxon>
        <taxon>Pentapetalae</taxon>
        <taxon>rosids</taxon>
        <taxon>fabids</taxon>
        <taxon>Fabales</taxon>
        <taxon>Fabaceae</taxon>
        <taxon>Papilionoideae</taxon>
        <taxon>50 kb inversion clade</taxon>
        <taxon>dalbergioids sensu lato</taxon>
        <taxon>Dalbergieae</taxon>
        <taxon>Pterocarpus clade</taxon>
        <taxon>Stylosanthes</taxon>
    </lineage>
</organism>
<evidence type="ECO:0000313" key="3">
    <source>
        <dbReference type="Proteomes" id="UP001341840"/>
    </source>
</evidence>
<dbReference type="Proteomes" id="UP001341840">
    <property type="component" value="Unassembled WGS sequence"/>
</dbReference>
<comment type="caution">
    <text evidence="2">The sequence shown here is derived from an EMBL/GenBank/DDBJ whole genome shotgun (WGS) entry which is preliminary data.</text>
</comment>
<feature type="coiled-coil region" evidence="1">
    <location>
        <begin position="57"/>
        <end position="96"/>
    </location>
</feature>
<accession>A0ABU6RU56</accession>
<evidence type="ECO:0000313" key="2">
    <source>
        <dbReference type="EMBL" id="MED6127656.1"/>
    </source>
</evidence>
<protein>
    <submittedName>
        <fullName evidence="2">Uncharacterized protein</fullName>
    </submittedName>
</protein>